<dbReference type="SUPFAM" id="SSF46785">
    <property type="entry name" value="Winged helix' DNA-binding domain"/>
    <property type="match status" value="1"/>
</dbReference>
<dbReference type="PANTHER" id="PTHR33164:SF97">
    <property type="entry name" value="TRANSCRIPTIONAL REGULATOR, MARR FAMILY"/>
    <property type="match status" value="1"/>
</dbReference>
<dbReference type="InterPro" id="IPR001845">
    <property type="entry name" value="HTH_ArsR_DNA-bd_dom"/>
</dbReference>
<dbReference type="SMART" id="SM00347">
    <property type="entry name" value="HTH_MARR"/>
    <property type="match status" value="1"/>
</dbReference>
<dbReference type="Pfam" id="PF01047">
    <property type="entry name" value="MarR"/>
    <property type="match status" value="1"/>
</dbReference>
<dbReference type="HOGENOM" id="CLU_083287_18_0_9"/>
<reference evidence="3 4" key="1">
    <citation type="submission" date="2011-01" db="EMBL/GenBank/DDBJ databases">
        <authorList>
            <person name="Muzny D."/>
            <person name="Qin X."/>
            <person name="Deng J."/>
            <person name="Jiang H."/>
            <person name="Liu Y."/>
            <person name="Qu J."/>
            <person name="Song X.-Z."/>
            <person name="Zhang L."/>
            <person name="Thornton R."/>
            <person name="Coyle M."/>
            <person name="Francisco L."/>
            <person name="Jackson L."/>
            <person name="Javaid M."/>
            <person name="Korchina V."/>
            <person name="Kovar C."/>
            <person name="Mata R."/>
            <person name="Mathew T."/>
            <person name="Ngo R."/>
            <person name="Nguyen L."/>
            <person name="Nguyen N."/>
            <person name="Okwuonu G."/>
            <person name="Ongeri F."/>
            <person name="Pham C."/>
            <person name="Simmons D."/>
            <person name="Wilczek-Boney K."/>
            <person name="Hale W."/>
            <person name="Jakkamsetti A."/>
            <person name="Pham P."/>
            <person name="Ruth R."/>
            <person name="San Lucas F."/>
            <person name="Warren J."/>
            <person name="Zhang J."/>
            <person name="Zhao Z."/>
            <person name="Zhou C."/>
            <person name="Zhu D."/>
            <person name="Lee S."/>
            <person name="Bess C."/>
            <person name="Blankenburg K."/>
            <person name="Forbes L."/>
            <person name="Fu Q."/>
            <person name="Gubbala S."/>
            <person name="Hirani K."/>
            <person name="Jayaseelan J.C."/>
            <person name="Lara F."/>
            <person name="Munidasa M."/>
            <person name="Palculict T."/>
            <person name="Patil S."/>
            <person name="Pu L.-L."/>
            <person name="Saada N."/>
            <person name="Tang L."/>
            <person name="Weissenberger G."/>
            <person name="Zhu Y."/>
            <person name="Hemphill L."/>
            <person name="Shang Y."/>
            <person name="Youmans B."/>
            <person name="Ayvaz T."/>
            <person name="Ross M."/>
            <person name="Santibanez J."/>
            <person name="Aqrawi P."/>
            <person name="Gross S."/>
            <person name="Joshi V."/>
            <person name="Fowler G."/>
            <person name="Nazareth L."/>
            <person name="Reid J."/>
            <person name="Worley K."/>
            <person name="Petrosino J."/>
            <person name="Highlander S."/>
            <person name="Gibbs R."/>
        </authorList>
    </citation>
    <scope>NUCLEOTIDE SEQUENCE [LARGE SCALE GENOMIC DNA]</scope>
    <source>
        <strain evidence="3 4">ATCC 12755</strain>
    </source>
</reference>
<protein>
    <submittedName>
        <fullName evidence="3">Transcriptional regulator, MarR family</fullName>
    </submittedName>
</protein>
<dbReference type="GO" id="GO:0003677">
    <property type="term" value="F:DNA binding"/>
    <property type="evidence" value="ECO:0007669"/>
    <property type="project" value="UniProtKB-KW"/>
</dbReference>
<organism evidence="3 4">
    <name type="scientific">Enterococcus casseliflavus ATCC 12755</name>
    <dbReference type="NCBI Taxonomy" id="888066"/>
    <lineage>
        <taxon>Bacteria</taxon>
        <taxon>Bacillati</taxon>
        <taxon>Bacillota</taxon>
        <taxon>Bacilli</taxon>
        <taxon>Lactobacillales</taxon>
        <taxon>Enterococcaceae</taxon>
        <taxon>Enterococcus</taxon>
    </lineage>
</organism>
<accession>F0EKA3</accession>
<evidence type="ECO:0000313" key="4">
    <source>
        <dbReference type="Proteomes" id="UP000004835"/>
    </source>
</evidence>
<sequence>MMKGAVYAMNLRELSGLLYRMKIVNQELTAIFEKETGFSLTRYQLLQFLNEQGRCTQNQVQNELKIDSAAVTRHLKILEEKQFVTRERNKDNNREIFVSLTPKAQADLASCASKHASSEESLGINLTEEEEAQLLTLLMKLVP</sequence>
<evidence type="ECO:0000256" key="1">
    <source>
        <dbReference type="ARBA" id="ARBA00023125"/>
    </source>
</evidence>
<proteinExistence type="predicted"/>
<feature type="domain" description="HTH marR-type" evidence="2">
    <location>
        <begin position="1"/>
        <end position="143"/>
    </location>
</feature>
<dbReference type="PROSITE" id="PS50995">
    <property type="entry name" value="HTH_MARR_2"/>
    <property type="match status" value="1"/>
</dbReference>
<dbReference type="InterPro" id="IPR036390">
    <property type="entry name" value="WH_DNA-bd_sf"/>
</dbReference>
<dbReference type="PRINTS" id="PR00598">
    <property type="entry name" value="HTHMARR"/>
</dbReference>
<keyword evidence="1" id="KW-0238">DNA-binding</keyword>
<dbReference type="AlphaFoldDB" id="F0EKA3"/>
<gene>
    <name evidence="3" type="ORF">HMPREF9087_1845</name>
</gene>
<dbReference type="GO" id="GO:0006950">
    <property type="term" value="P:response to stress"/>
    <property type="evidence" value="ECO:0007669"/>
    <property type="project" value="TreeGrafter"/>
</dbReference>
<dbReference type="Proteomes" id="UP000004835">
    <property type="component" value="Unassembled WGS sequence"/>
</dbReference>
<evidence type="ECO:0000313" key="3">
    <source>
        <dbReference type="EMBL" id="EGC69561.1"/>
    </source>
</evidence>
<dbReference type="InterPro" id="IPR036388">
    <property type="entry name" value="WH-like_DNA-bd_sf"/>
</dbReference>
<dbReference type="PANTHER" id="PTHR33164">
    <property type="entry name" value="TRANSCRIPTIONAL REGULATOR, MARR FAMILY"/>
    <property type="match status" value="1"/>
</dbReference>
<evidence type="ECO:0000259" key="2">
    <source>
        <dbReference type="PROSITE" id="PS50995"/>
    </source>
</evidence>
<comment type="caution">
    <text evidence="3">The sequence shown here is derived from an EMBL/GenBank/DDBJ whole genome shotgun (WGS) entry which is preliminary data.</text>
</comment>
<dbReference type="GO" id="GO:0003700">
    <property type="term" value="F:DNA-binding transcription factor activity"/>
    <property type="evidence" value="ECO:0007669"/>
    <property type="project" value="InterPro"/>
</dbReference>
<dbReference type="SMART" id="SM00418">
    <property type="entry name" value="HTH_ARSR"/>
    <property type="match status" value="1"/>
</dbReference>
<dbReference type="EMBL" id="AEWT01000013">
    <property type="protein sequence ID" value="EGC69561.1"/>
    <property type="molecule type" value="Genomic_DNA"/>
</dbReference>
<dbReference type="InterPro" id="IPR039422">
    <property type="entry name" value="MarR/SlyA-like"/>
</dbReference>
<dbReference type="InterPro" id="IPR011991">
    <property type="entry name" value="ArsR-like_HTH"/>
</dbReference>
<dbReference type="CDD" id="cd00090">
    <property type="entry name" value="HTH_ARSR"/>
    <property type="match status" value="1"/>
</dbReference>
<dbReference type="Gene3D" id="1.10.10.10">
    <property type="entry name" value="Winged helix-like DNA-binding domain superfamily/Winged helix DNA-binding domain"/>
    <property type="match status" value="1"/>
</dbReference>
<dbReference type="InterPro" id="IPR000835">
    <property type="entry name" value="HTH_MarR-typ"/>
</dbReference>
<name>F0EKA3_ENTCA</name>